<dbReference type="Proteomes" id="UP001499930">
    <property type="component" value="Unassembled WGS sequence"/>
</dbReference>
<proteinExistence type="predicted"/>
<gene>
    <name evidence="2" type="ORF">GCM10017559_53920</name>
</gene>
<organism evidence="2 3">
    <name type="scientific">Streptosporangium longisporum</name>
    <dbReference type="NCBI Taxonomy" id="46187"/>
    <lineage>
        <taxon>Bacteria</taxon>
        <taxon>Bacillati</taxon>
        <taxon>Actinomycetota</taxon>
        <taxon>Actinomycetes</taxon>
        <taxon>Streptosporangiales</taxon>
        <taxon>Streptosporangiaceae</taxon>
        <taxon>Streptosporangium</taxon>
    </lineage>
</organism>
<name>A0ABP6KWL4_9ACTN</name>
<evidence type="ECO:0000313" key="3">
    <source>
        <dbReference type="Proteomes" id="UP001499930"/>
    </source>
</evidence>
<feature type="compositionally biased region" description="Basic and acidic residues" evidence="1">
    <location>
        <begin position="73"/>
        <end position="99"/>
    </location>
</feature>
<evidence type="ECO:0000256" key="1">
    <source>
        <dbReference type="SAM" id="MobiDB-lite"/>
    </source>
</evidence>
<protein>
    <submittedName>
        <fullName evidence="2">Uncharacterized protein</fullName>
    </submittedName>
</protein>
<dbReference type="EMBL" id="BAAAWD010000015">
    <property type="protein sequence ID" value="GAA3022138.1"/>
    <property type="molecule type" value="Genomic_DNA"/>
</dbReference>
<comment type="caution">
    <text evidence="2">The sequence shown here is derived from an EMBL/GenBank/DDBJ whole genome shotgun (WGS) entry which is preliminary data.</text>
</comment>
<reference evidence="3" key="1">
    <citation type="journal article" date="2019" name="Int. J. Syst. Evol. Microbiol.">
        <title>The Global Catalogue of Microorganisms (GCM) 10K type strain sequencing project: providing services to taxonomists for standard genome sequencing and annotation.</title>
        <authorList>
            <consortium name="The Broad Institute Genomics Platform"/>
            <consortium name="The Broad Institute Genome Sequencing Center for Infectious Disease"/>
            <person name="Wu L."/>
            <person name="Ma J."/>
        </authorList>
    </citation>
    <scope>NUCLEOTIDE SEQUENCE [LARGE SCALE GENOMIC DNA]</scope>
    <source>
        <strain evidence="3">JCM 3106</strain>
    </source>
</reference>
<sequence length="99" mass="11056">MHLRDASPRTGITSRPVSLTALRTFTARITLCDDSDVPKTGTAVDREDHRPRRPRGGHDPVPPGVPPDQEFAVLREPHPETDMHDERPYGVISDELRAL</sequence>
<evidence type="ECO:0000313" key="2">
    <source>
        <dbReference type="EMBL" id="GAA3022138.1"/>
    </source>
</evidence>
<accession>A0ABP6KWL4</accession>
<feature type="region of interest" description="Disordered" evidence="1">
    <location>
        <begin position="34"/>
        <end position="99"/>
    </location>
</feature>
<keyword evidence="3" id="KW-1185">Reference proteome</keyword>